<dbReference type="Proteomes" id="UP000237347">
    <property type="component" value="Unassembled WGS sequence"/>
</dbReference>
<evidence type="ECO:0000256" key="10">
    <source>
        <dbReference type="ARBA" id="ARBA00023136"/>
    </source>
</evidence>
<dbReference type="GO" id="GO:0004497">
    <property type="term" value="F:monooxygenase activity"/>
    <property type="evidence" value="ECO:0007669"/>
    <property type="project" value="UniProtKB-KW"/>
</dbReference>
<evidence type="ECO:0000313" key="11">
    <source>
        <dbReference type="EMBL" id="KAK7837776.1"/>
    </source>
</evidence>
<evidence type="ECO:0000256" key="1">
    <source>
        <dbReference type="ARBA" id="ARBA00004167"/>
    </source>
</evidence>
<dbReference type="GO" id="GO:0020037">
    <property type="term" value="F:heme binding"/>
    <property type="evidence" value="ECO:0007669"/>
    <property type="project" value="InterPro"/>
</dbReference>
<dbReference type="GO" id="GO:0016705">
    <property type="term" value="F:oxidoreductase activity, acting on paired donors, with incorporation or reduction of molecular oxygen"/>
    <property type="evidence" value="ECO:0007669"/>
    <property type="project" value="InterPro"/>
</dbReference>
<proteinExistence type="inferred from homology"/>
<comment type="subcellular location">
    <subcellularLocation>
        <location evidence="1">Membrane</location>
        <topology evidence="1">Single-pass membrane protein</topology>
    </subcellularLocation>
</comment>
<keyword evidence="10" id="KW-0472">Membrane</keyword>
<evidence type="ECO:0000256" key="8">
    <source>
        <dbReference type="ARBA" id="ARBA00023004"/>
    </source>
</evidence>
<gene>
    <name evidence="11" type="primary">CYP72A1_1</name>
    <name evidence="11" type="ORF">CFP56_020823</name>
</gene>
<dbReference type="InterPro" id="IPR001128">
    <property type="entry name" value="Cyt_P450"/>
</dbReference>
<accession>A0AAW0KGX3</accession>
<evidence type="ECO:0000256" key="4">
    <source>
        <dbReference type="ARBA" id="ARBA00022692"/>
    </source>
</evidence>
<protein>
    <submittedName>
        <fullName evidence="11">Secologanin synthase</fullName>
    </submittedName>
</protein>
<dbReference type="AlphaFoldDB" id="A0AAW0KGX3"/>
<dbReference type="Pfam" id="PF00067">
    <property type="entry name" value="p450"/>
    <property type="match status" value="1"/>
</dbReference>
<dbReference type="EMBL" id="PKMF04000322">
    <property type="protein sequence ID" value="KAK7837776.1"/>
    <property type="molecule type" value="Genomic_DNA"/>
</dbReference>
<evidence type="ECO:0000256" key="5">
    <source>
        <dbReference type="ARBA" id="ARBA00022723"/>
    </source>
</evidence>
<dbReference type="PANTHER" id="PTHR24282">
    <property type="entry name" value="CYTOCHROME P450 FAMILY MEMBER"/>
    <property type="match status" value="1"/>
</dbReference>
<keyword evidence="8" id="KW-0408">Iron</keyword>
<evidence type="ECO:0000256" key="9">
    <source>
        <dbReference type="ARBA" id="ARBA00023033"/>
    </source>
</evidence>
<keyword evidence="9" id="KW-0503">Monooxygenase</keyword>
<dbReference type="GO" id="GO:0005506">
    <property type="term" value="F:iron ion binding"/>
    <property type="evidence" value="ECO:0007669"/>
    <property type="project" value="InterPro"/>
</dbReference>
<keyword evidence="7" id="KW-0560">Oxidoreductase</keyword>
<dbReference type="InterPro" id="IPR002401">
    <property type="entry name" value="Cyt_P450_E_grp-I"/>
</dbReference>
<dbReference type="InterPro" id="IPR050665">
    <property type="entry name" value="Cytochrome_P450_Monooxygen"/>
</dbReference>
<evidence type="ECO:0000256" key="6">
    <source>
        <dbReference type="ARBA" id="ARBA00022989"/>
    </source>
</evidence>
<keyword evidence="6" id="KW-1133">Transmembrane helix</keyword>
<comment type="caution">
    <text evidence="11">The sequence shown here is derived from an EMBL/GenBank/DDBJ whole genome shotgun (WGS) entry which is preliminary data.</text>
</comment>
<dbReference type="Gene3D" id="1.20.120.990">
    <property type="entry name" value="Glycosyltransferase family 88, C-terminal domain"/>
    <property type="match status" value="1"/>
</dbReference>
<dbReference type="InterPro" id="IPR036396">
    <property type="entry name" value="Cyt_P450_sf"/>
</dbReference>
<keyword evidence="12" id="KW-1185">Reference proteome</keyword>
<keyword evidence="5" id="KW-0479">Metal-binding</keyword>
<dbReference type="SUPFAM" id="SSF48264">
    <property type="entry name" value="Cytochrome P450"/>
    <property type="match status" value="1"/>
</dbReference>
<evidence type="ECO:0000313" key="12">
    <source>
        <dbReference type="Proteomes" id="UP000237347"/>
    </source>
</evidence>
<dbReference type="Gene3D" id="1.10.630.10">
    <property type="entry name" value="Cytochrome P450"/>
    <property type="match status" value="1"/>
</dbReference>
<name>A0AAW0KGX3_QUESU</name>
<dbReference type="PRINTS" id="PR00463">
    <property type="entry name" value="EP450I"/>
</dbReference>
<keyword evidence="4" id="KW-0812">Transmembrane</keyword>
<evidence type="ECO:0000256" key="2">
    <source>
        <dbReference type="ARBA" id="ARBA00010617"/>
    </source>
</evidence>
<reference evidence="11 12" key="1">
    <citation type="journal article" date="2018" name="Sci. Data">
        <title>The draft genome sequence of cork oak.</title>
        <authorList>
            <person name="Ramos A.M."/>
            <person name="Usie A."/>
            <person name="Barbosa P."/>
            <person name="Barros P.M."/>
            <person name="Capote T."/>
            <person name="Chaves I."/>
            <person name="Simoes F."/>
            <person name="Abreu I."/>
            <person name="Carrasquinho I."/>
            <person name="Faro C."/>
            <person name="Guimaraes J.B."/>
            <person name="Mendonca D."/>
            <person name="Nobrega F."/>
            <person name="Rodrigues L."/>
            <person name="Saibo N.J.M."/>
            <person name="Varela M.C."/>
            <person name="Egas C."/>
            <person name="Matos J."/>
            <person name="Miguel C.M."/>
            <person name="Oliveira M.M."/>
            <person name="Ricardo C.P."/>
            <person name="Goncalves S."/>
        </authorList>
    </citation>
    <scope>NUCLEOTIDE SEQUENCE [LARGE SCALE GENOMIC DNA]</scope>
    <source>
        <strain evidence="12">cv. HL8</strain>
    </source>
</reference>
<comment type="similarity">
    <text evidence="2">Belongs to the cytochrome P450 family.</text>
</comment>
<evidence type="ECO:0000256" key="7">
    <source>
        <dbReference type="ARBA" id="ARBA00023002"/>
    </source>
</evidence>
<evidence type="ECO:0000256" key="3">
    <source>
        <dbReference type="ARBA" id="ARBA00022617"/>
    </source>
</evidence>
<keyword evidence="3" id="KW-0349">Heme</keyword>
<dbReference type="GO" id="GO:0016020">
    <property type="term" value="C:membrane"/>
    <property type="evidence" value="ECO:0007669"/>
    <property type="project" value="UniProtKB-SubCell"/>
</dbReference>
<sequence>MKEIDKELQDSLKGIINKREKAIKAGGARTDDLLGILLESNFKEIEKHGNDKNVGMNLQDVIEEYIQVGKRVQEKKSYMFLPTKINKRMKEIDKELQDSLKGIINKREKAIKAGGARTDDLLGILLESNFKEIEKHGNDKNVGMNLQDVIEECKIFYFAGQETTSVLLVWTMVILSRYPSWQARAREEVLHVFGKNKPEFDGLNHLKVVSSFD</sequence>
<dbReference type="PANTHER" id="PTHR24282:SF255">
    <property type="entry name" value="CYTOCHROME P450 72A11-RELATED"/>
    <property type="match status" value="1"/>
</dbReference>
<organism evidence="11 12">
    <name type="scientific">Quercus suber</name>
    <name type="common">Cork oak</name>
    <dbReference type="NCBI Taxonomy" id="58331"/>
    <lineage>
        <taxon>Eukaryota</taxon>
        <taxon>Viridiplantae</taxon>
        <taxon>Streptophyta</taxon>
        <taxon>Embryophyta</taxon>
        <taxon>Tracheophyta</taxon>
        <taxon>Spermatophyta</taxon>
        <taxon>Magnoliopsida</taxon>
        <taxon>eudicotyledons</taxon>
        <taxon>Gunneridae</taxon>
        <taxon>Pentapetalae</taxon>
        <taxon>rosids</taxon>
        <taxon>fabids</taxon>
        <taxon>Fagales</taxon>
        <taxon>Fagaceae</taxon>
        <taxon>Quercus</taxon>
    </lineage>
</organism>